<dbReference type="AlphaFoldDB" id="A0A6P7G456"/>
<feature type="compositionally biased region" description="Acidic residues" evidence="1">
    <location>
        <begin position="214"/>
        <end position="224"/>
    </location>
</feature>
<protein>
    <submittedName>
        <fullName evidence="4">Uncharacterized protein LOC114335717</fullName>
    </submittedName>
</protein>
<name>A0A6P7G456_DIAVI</name>
<feature type="region of interest" description="Disordered" evidence="1">
    <location>
        <begin position="192"/>
        <end position="225"/>
    </location>
</feature>
<gene>
    <name evidence="4" type="primary">LOC114335717</name>
</gene>
<dbReference type="Pfam" id="PF21738">
    <property type="entry name" value="DJR-like_dom"/>
    <property type="match status" value="1"/>
</dbReference>
<evidence type="ECO:0000256" key="1">
    <source>
        <dbReference type="SAM" id="MobiDB-lite"/>
    </source>
</evidence>
<proteinExistence type="predicted"/>
<evidence type="ECO:0000313" key="4">
    <source>
        <dbReference type="RefSeq" id="XP_028141802.1"/>
    </source>
</evidence>
<feature type="domain" description="DUF8207" evidence="3">
    <location>
        <begin position="292"/>
        <end position="390"/>
    </location>
</feature>
<evidence type="ECO:0000259" key="3">
    <source>
        <dbReference type="Pfam" id="PF26634"/>
    </source>
</evidence>
<dbReference type="RefSeq" id="XP_028141802.1">
    <property type="nucleotide sequence ID" value="XM_028286001.1"/>
</dbReference>
<evidence type="ECO:0000259" key="2">
    <source>
        <dbReference type="Pfam" id="PF21738"/>
    </source>
</evidence>
<dbReference type="InterPro" id="IPR049512">
    <property type="entry name" value="DJR-like_dom"/>
</dbReference>
<dbReference type="InterPro" id="IPR058520">
    <property type="entry name" value="DUF8207"/>
</dbReference>
<reference evidence="4" key="1">
    <citation type="submission" date="2025-08" db="UniProtKB">
        <authorList>
            <consortium name="RefSeq"/>
        </authorList>
    </citation>
    <scope>IDENTIFICATION</scope>
    <source>
        <tissue evidence="4">Whole insect</tissue>
    </source>
</reference>
<dbReference type="PANTHER" id="PTHR35374:SF1">
    <property type="entry name" value="PROTEIN KINASE DOMAIN-CONTAINING PROTEIN"/>
    <property type="match status" value="1"/>
</dbReference>
<organism evidence="4">
    <name type="scientific">Diabrotica virgifera virgifera</name>
    <name type="common">western corn rootworm</name>
    <dbReference type="NCBI Taxonomy" id="50390"/>
    <lineage>
        <taxon>Eukaryota</taxon>
        <taxon>Metazoa</taxon>
        <taxon>Ecdysozoa</taxon>
        <taxon>Arthropoda</taxon>
        <taxon>Hexapoda</taxon>
        <taxon>Insecta</taxon>
        <taxon>Pterygota</taxon>
        <taxon>Neoptera</taxon>
        <taxon>Endopterygota</taxon>
        <taxon>Coleoptera</taxon>
        <taxon>Polyphaga</taxon>
        <taxon>Cucujiformia</taxon>
        <taxon>Chrysomeloidea</taxon>
        <taxon>Chrysomelidae</taxon>
        <taxon>Galerucinae</taxon>
        <taxon>Diabroticina</taxon>
        <taxon>Diabroticites</taxon>
        <taxon>Diabrotica</taxon>
    </lineage>
</organism>
<dbReference type="InParanoid" id="A0A6P7G456"/>
<accession>A0A6P7G456</accession>
<feature type="domain" description="Double jelly roll-like" evidence="2">
    <location>
        <begin position="1"/>
        <end position="67"/>
    </location>
</feature>
<dbReference type="Pfam" id="PF26634">
    <property type="entry name" value="DUF8207"/>
    <property type="match status" value="1"/>
</dbReference>
<dbReference type="PANTHER" id="PTHR35374">
    <property type="entry name" value="CYCLIN-DEPENDENT KINASE 11A-LIKE"/>
    <property type="match status" value="1"/>
</dbReference>
<sequence length="452" mass="52429">MYAQFQRSLKLWRSSGDPCLTMTQFGDIAPIFVIDCSRQNEAVKSGSVDMRIEIETNKNIPANTSAYYKFETSVKPVQTCSTPVQDLFRPVQHLFKTCSRPVQHLFKTCSKPVHHLFMTCSRPVQDMINRGSRLNRVSTTNNFTMDKDMKRRLITKRKNIQTKLRQLKQGQIRHEDLFNPITKHLKNIESKLNSSHHNSVVEKNEEPLLYTRNDEDDDDETDEPSEIKQSILDNIEVDDIKEQIKNDDDDDESLENLFEETATQSRVDYWDQYDPLPRKYIKDMQADVLNKEFDHKYGVRFDEKSKKLLIGNSEINMDGADVILKNKRYKGTPGLYELLFKKSPANFTPRDKKNYQKIVVATNAHRRHYRSSSQIYGSKLTKYKKIIAPITKGKGMLMEVSSNKIDYIHWDDPNELVGRLMLLLSSQLAGHTGHTNEINSIIEELKEATCKN</sequence>